<organism evidence="1 2">
    <name type="scientific">Thermonema lapsum</name>
    <dbReference type="NCBI Taxonomy" id="28195"/>
    <lineage>
        <taxon>Bacteria</taxon>
        <taxon>Pseudomonadati</taxon>
        <taxon>Bacteroidota</taxon>
        <taxon>Cytophagia</taxon>
        <taxon>Cytophagales</taxon>
        <taxon>Thermonemataceae</taxon>
        <taxon>Thermonema</taxon>
    </lineage>
</organism>
<dbReference type="InterPro" id="IPR045607">
    <property type="entry name" value="DUF6452"/>
</dbReference>
<keyword evidence="2" id="KW-1185">Reference proteome</keyword>
<evidence type="ECO:0000313" key="2">
    <source>
        <dbReference type="Proteomes" id="UP000537126"/>
    </source>
</evidence>
<dbReference type="Pfam" id="PF20050">
    <property type="entry name" value="DUF6452"/>
    <property type="match status" value="1"/>
</dbReference>
<protein>
    <submittedName>
        <fullName evidence="1">Uncharacterized protein</fullName>
    </submittedName>
</protein>
<proteinExistence type="predicted"/>
<name>A0A846MQ18_9BACT</name>
<evidence type="ECO:0000313" key="1">
    <source>
        <dbReference type="EMBL" id="NIK73664.1"/>
    </source>
</evidence>
<sequence>MPFHYYVYALGLLLLSACVELPVVCSGAIEQQLRLQFQRLLVLQDIQGRDSLAVQDTALVIRQISIEQSDSLFYVQDTTSTARLPLHPQRDTLLYSIDIEGMGLRKLQVRYRRIAELVSPECGVKMNYNELSVLQNDFDSAYVSQDANKNFVIRLFIRAN</sequence>
<dbReference type="Proteomes" id="UP000537126">
    <property type="component" value="Unassembled WGS sequence"/>
</dbReference>
<dbReference type="RefSeq" id="WP_166918941.1">
    <property type="nucleotide sequence ID" value="NZ_JAASRN010000002.1"/>
</dbReference>
<dbReference type="EMBL" id="JAASRN010000002">
    <property type="protein sequence ID" value="NIK73664.1"/>
    <property type="molecule type" value="Genomic_DNA"/>
</dbReference>
<accession>A0A846MQ18</accession>
<dbReference type="AlphaFoldDB" id="A0A846MQ18"/>
<gene>
    <name evidence="1" type="ORF">FHS56_001177</name>
</gene>
<reference evidence="1 2" key="1">
    <citation type="submission" date="2020-03" db="EMBL/GenBank/DDBJ databases">
        <title>Genomic Encyclopedia of Type Strains, Phase IV (KMG-IV): sequencing the most valuable type-strain genomes for metagenomic binning, comparative biology and taxonomic classification.</title>
        <authorList>
            <person name="Goeker M."/>
        </authorList>
    </citation>
    <scope>NUCLEOTIDE SEQUENCE [LARGE SCALE GENOMIC DNA]</scope>
    <source>
        <strain evidence="1 2">DSM 5718</strain>
    </source>
</reference>
<comment type="caution">
    <text evidence="1">The sequence shown here is derived from an EMBL/GenBank/DDBJ whole genome shotgun (WGS) entry which is preliminary data.</text>
</comment>